<dbReference type="AlphaFoldDB" id="A0A815WPD4"/>
<evidence type="ECO:0000313" key="2">
    <source>
        <dbReference type="Proteomes" id="UP000663855"/>
    </source>
</evidence>
<name>A0A815WPD4_9BILA</name>
<proteinExistence type="predicted"/>
<dbReference type="EMBL" id="CAJNOV010014483">
    <property type="protein sequence ID" value="CAF1550352.1"/>
    <property type="molecule type" value="Genomic_DNA"/>
</dbReference>
<organism evidence="1 2">
    <name type="scientific">Rotaria magnacalcarata</name>
    <dbReference type="NCBI Taxonomy" id="392030"/>
    <lineage>
        <taxon>Eukaryota</taxon>
        <taxon>Metazoa</taxon>
        <taxon>Spiralia</taxon>
        <taxon>Gnathifera</taxon>
        <taxon>Rotifera</taxon>
        <taxon>Eurotatoria</taxon>
        <taxon>Bdelloidea</taxon>
        <taxon>Philodinida</taxon>
        <taxon>Philodinidae</taxon>
        <taxon>Rotaria</taxon>
    </lineage>
</organism>
<dbReference type="Proteomes" id="UP000663855">
    <property type="component" value="Unassembled WGS sequence"/>
</dbReference>
<comment type="caution">
    <text evidence="1">The sequence shown here is derived from an EMBL/GenBank/DDBJ whole genome shotgun (WGS) entry which is preliminary data.</text>
</comment>
<gene>
    <name evidence="1" type="ORF">CJN711_LOCUS30360</name>
</gene>
<sequence>MNQCPAMDDQFKSHQYKEKLRQNIRGDQDMTETIITSTSNNIEKKKNNTSNPRLIAMEFSPDNSQHLSEITKMGIQVQLLNDGQVQLVHISSSAESIDDAENGIVFMQEMIELMKHTNTMDNFQIYPSLLSVIPLMIPSLDKSMEFIVSTAQFGKQLHKTQGVNSLFIFII</sequence>
<feature type="non-terminal residue" evidence="1">
    <location>
        <position position="1"/>
    </location>
</feature>
<protein>
    <submittedName>
        <fullName evidence="1">Uncharacterized protein</fullName>
    </submittedName>
</protein>
<evidence type="ECO:0000313" key="1">
    <source>
        <dbReference type="EMBL" id="CAF1550352.1"/>
    </source>
</evidence>
<reference evidence="1" key="1">
    <citation type="submission" date="2021-02" db="EMBL/GenBank/DDBJ databases">
        <authorList>
            <person name="Nowell W R."/>
        </authorList>
    </citation>
    <scope>NUCLEOTIDE SEQUENCE</scope>
</reference>
<accession>A0A815WPD4</accession>